<dbReference type="Proteomes" id="UP000319349">
    <property type="component" value="Chromosome"/>
</dbReference>
<dbReference type="RefSeq" id="WP_142742267.1">
    <property type="nucleotide sequence ID" value="NZ_CP038228.1"/>
</dbReference>
<feature type="region of interest" description="Disordered" evidence="1">
    <location>
        <begin position="288"/>
        <end position="311"/>
    </location>
</feature>
<dbReference type="InterPro" id="IPR021844">
    <property type="entry name" value="Integr_conj_element_PFL4704"/>
</dbReference>
<feature type="signal peptide" evidence="2">
    <location>
        <begin position="1"/>
        <end position="25"/>
    </location>
</feature>
<keyword evidence="4" id="KW-1185">Reference proteome</keyword>
<feature type="region of interest" description="Disordered" evidence="1">
    <location>
        <begin position="128"/>
        <end position="157"/>
    </location>
</feature>
<evidence type="ECO:0000313" key="3">
    <source>
        <dbReference type="EMBL" id="QDI03808.1"/>
    </source>
</evidence>
<organism evidence="3 4">
    <name type="scientific">Xanthomonas cerealis pv. cerealis</name>
    <dbReference type="NCBI Taxonomy" id="152263"/>
    <lineage>
        <taxon>Bacteria</taxon>
        <taxon>Pseudomonadati</taxon>
        <taxon>Pseudomonadota</taxon>
        <taxon>Gammaproteobacteria</taxon>
        <taxon>Lysobacterales</taxon>
        <taxon>Lysobacteraceae</taxon>
        <taxon>Xanthomonas</taxon>
        <taxon>Xanthomonas translucens group</taxon>
        <taxon>Xanthomonas cerealis</taxon>
    </lineage>
</organism>
<evidence type="ECO:0000313" key="4">
    <source>
        <dbReference type="Proteomes" id="UP000319349"/>
    </source>
</evidence>
<dbReference type="Pfam" id="PF11920">
    <property type="entry name" value="DUF3438"/>
    <property type="match status" value="1"/>
</dbReference>
<proteinExistence type="predicted"/>
<evidence type="ECO:0000256" key="2">
    <source>
        <dbReference type="SAM" id="SignalP"/>
    </source>
</evidence>
<accession>A0A514ECQ4</accession>
<reference evidence="3 4" key="1">
    <citation type="submission" date="2019-03" db="EMBL/GenBank/DDBJ databases">
        <title>Tal1 in Xanthomonas translucens pv. cerealis Contributes to Virulence in Bacterial Leaf Streak of Wheat.</title>
        <authorList>
            <person name="Shah S.M.A."/>
            <person name="Haq F."/>
            <person name="Ma W."/>
            <person name="Xu X."/>
            <person name="Wang S."/>
            <person name="Xu Z."/>
            <person name="Zou L."/>
            <person name="Zhu B."/>
            <person name="Chen G."/>
        </authorList>
    </citation>
    <scope>NUCLEOTIDE SEQUENCE [LARGE SCALE GENOMIC DNA]</scope>
    <source>
        <strain evidence="3 4">01</strain>
    </source>
</reference>
<feature type="chain" id="PRO_5022109602" evidence="2">
    <location>
        <begin position="26"/>
        <end position="311"/>
    </location>
</feature>
<feature type="compositionally biased region" description="Basic and acidic residues" evidence="1">
    <location>
        <begin position="302"/>
        <end position="311"/>
    </location>
</feature>
<dbReference type="NCBIfam" id="TIGR03749">
    <property type="entry name" value="conj_TIGR03749"/>
    <property type="match status" value="1"/>
</dbReference>
<feature type="compositionally biased region" description="Basic and acidic residues" evidence="1">
    <location>
        <begin position="148"/>
        <end position="157"/>
    </location>
</feature>
<name>A0A514ECQ4_9XANT</name>
<dbReference type="EMBL" id="CP038228">
    <property type="protein sequence ID" value="QDI03808.1"/>
    <property type="molecule type" value="Genomic_DNA"/>
</dbReference>
<protein>
    <submittedName>
        <fullName evidence="3">TIGR03749 family integrating conjugative element protein</fullName>
    </submittedName>
</protein>
<dbReference type="AlphaFoldDB" id="A0A514ECQ4"/>
<keyword evidence="2" id="KW-0732">Signal</keyword>
<gene>
    <name evidence="3" type="ORF">E4A48_08915</name>
</gene>
<evidence type="ECO:0000256" key="1">
    <source>
        <dbReference type="SAM" id="MobiDB-lite"/>
    </source>
</evidence>
<sequence length="311" mass="33832">MKHSVLALLGLLGLLTMASTPASQAVEILRWERMPLAVPLKVGQERIVFIDRNVRVGVPAGVGERLRVQSAGGAVYLRANEPIEPTRLQLQDANTGALILLDIAAEPAKDGEPALEPVRIVESAAPTARYGDQPAGDDKAPVAADQQADERSPRRETPIPVVLTRFAAQHLYAPLRTVEPLPGVMRINLRRDLNLGTLMPTLPVRATALASWRLEDQWVTAVRLTNTSTGWITLDPRVLQGDFLTATFQHEALGPRGTPEDTTVLYLVTRGHGLAQSLLPAIQRFDPATHLPQPEANDEAPMDGKEVRNAQ</sequence>